<dbReference type="Proteomes" id="UP000230750">
    <property type="component" value="Unassembled WGS sequence"/>
</dbReference>
<feature type="region of interest" description="Disordered" evidence="1">
    <location>
        <begin position="51"/>
        <end position="85"/>
    </location>
</feature>
<reference evidence="3 4" key="1">
    <citation type="journal article" date="2017" name="PLoS Biol.">
        <title>The sea cucumber genome provides insights into morphological evolution and visceral regeneration.</title>
        <authorList>
            <person name="Zhang X."/>
            <person name="Sun L."/>
            <person name="Yuan J."/>
            <person name="Sun Y."/>
            <person name="Gao Y."/>
            <person name="Zhang L."/>
            <person name="Li S."/>
            <person name="Dai H."/>
            <person name="Hamel J.F."/>
            <person name="Liu C."/>
            <person name="Yu Y."/>
            <person name="Liu S."/>
            <person name="Lin W."/>
            <person name="Guo K."/>
            <person name="Jin S."/>
            <person name="Xu P."/>
            <person name="Storey K.B."/>
            <person name="Huan P."/>
            <person name="Zhang T."/>
            <person name="Zhou Y."/>
            <person name="Zhang J."/>
            <person name="Lin C."/>
            <person name="Li X."/>
            <person name="Xing L."/>
            <person name="Huo D."/>
            <person name="Sun M."/>
            <person name="Wang L."/>
            <person name="Mercier A."/>
            <person name="Li F."/>
            <person name="Yang H."/>
            <person name="Xiang J."/>
        </authorList>
    </citation>
    <scope>NUCLEOTIDE SEQUENCE [LARGE SCALE GENOMIC DNA]</scope>
    <source>
        <strain evidence="3">Shaxun</strain>
        <tissue evidence="3">Muscle</tissue>
    </source>
</reference>
<feature type="compositionally biased region" description="Low complexity" evidence="1">
    <location>
        <begin position="57"/>
        <end position="75"/>
    </location>
</feature>
<feature type="transmembrane region" description="Helical" evidence="2">
    <location>
        <begin position="136"/>
        <end position="158"/>
    </location>
</feature>
<gene>
    <name evidence="3" type="ORF">BSL78_11038</name>
</gene>
<keyword evidence="2" id="KW-0812">Transmembrane</keyword>
<keyword evidence="4" id="KW-1185">Reference proteome</keyword>
<evidence type="ECO:0000256" key="1">
    <source>
        <dbReference type="SAM" id="MobiDB-lite"/>
    </source>
</evidence>
<comment type="caution">
    <text evidence="3">The sequence shown here is derived from an EMBL/GenBank/DDBJ whole genome shotgun (WGS) entry which is preliminary data.</text>
</comment>
<protein>
    <submittedName>
        <fullName evidence="3">Uncharacterized protein</fullName>
    </submittedName>
</protein>
<dbReference type="AlphaFoldDB" id="A0A2G8KVP5"/>
<evidence type="ECO:0000313" key="3">
    <source>
        <dbReference type="EMBL" id="PIK52086.1"/>
    </source>
</evidence>
<organism evidence="3 4">
    <name type="scientific">Stichopus japonicus</name>
    <name type="common">Sea cucumber</name>
    <dbReference type="NCBI Taxonomy" id="307972"/>
    <lineage>
        <taxon>Eukaryota</taxon>
        <taxon>Metazoa</taxon>
        <taxon>Echinodermata</taxon>
        <taxon>Eleutherozoa</taxon>
        <taxon>Echinozoa</taxon>
        <taxon>Holothuroidea</taxon>
        <taxon>Aspidochirotacea</taxon>
        <taxon>Aspidochirotida</taxon>
        <taxon>Stichopodidae</taxon>
        <taxon>Apostichopus</taxon>
    </lineage>
</organism>
<sequence>MRKYSERGNSVTSLGGKTWKHPPVSLRWLFTIFVFLQCVNNSQGTTIIPSKGSTMAGSSKLSETSTLGSTTESPSVSATNKTDTPIMGTERMTSLTIIDVTTVNTSATDMMTSTLNYIDVSTDAPDAEESTSEITVALYASVGIAMVLFVIVICCIYIRCTQMKSKAAVDEIELQTGQRNRDRQSTFLPASKNETEWSPNHEIIFTSVNESSSPWPNEEDKQVKLKSFKSYDRDPDLLIGKTN</sequence>
<dbReference type="EMBL" id="MRZV01000344">
    <property type="protein sequence ID" value="PIK52086.1"/>
    <property type="molecule type" value="Genomic_DNA"/>
</dbReference>
<keyword evidence="2" id="KW-1133">Transmembrane helix</keyword>
<accession>A0A2G8KVP5</accession>
<evidence type="ECO:0000313" key="4">
    <source>
        <dbReference type="Proteomes" id="UP000230750"/>
    </source>
</evidence>
<name>A0A2G8KVP5_STIJA</name>
<proteinExistence type="predicted"/>
<keyword evidence="2" id="KW-0472">Membrane</keyword>
<evidence type="ECO:0000256" key="2">
    <source>
        <dbReference type="SAM" id="Phobius"/>
    </source>
</evidence>